<dbReference type="Proteomes" id="UP000005953">
    <property type="component" value="Unassembled WGS sequence"/>
</dbReference>
<sequence>MTISQTTERLRVLHVISGDLWAGAEVQAYTLISYLQPFCDLQVVVLNEGKLSESLRDRGINVLVFDESASSSLSILFKLRRSMLAFKPDIVHTHREKENVLGAIANLLATRAKSIRTVHGDIEVSANWKTMLQQKIDQFVGNHLQNALISVTHDLKSKLEKDYQAENIHVIHNGISLESSSQGNAFADFKRLAPDTKHIGIIGRLVPVKRIDIFLQIASLLSNENIQFHIIGDGPLSGSLQELTKNLNLEDCVTFHGFRGDVPTCIRSLDAVIICSDHEGLPMTALETIASGNTLIAHAIGGLVELTEYSNLILVQQNSAEAYAQAIRSTLSSSMPTPKKHFKHTSERNGEETLLLYQELAITP</sequence>
<evidence type="ECO:0000259" key="2">
    <source>
        <dbReference type="Pfam" id="PF13439"/>
    </source>
</evidence>
<accession>A4B937</accession>
<comment type="caution">
    <text evidence="3">The sequence shown here is derived from an EMBL/GenBank/DDBJ whole genome shotgun (WGS) entry which is preliminary data.</text>
</comment>
<dbReference type="STRING" id="314283.MED297_19662"/>
<keyword evidence="4" id="KW-1185">Reference proteome</keyword>
<dbReference type="HOGENOM" id="CLU_009583_0_3_6"/>
<dbReference type="Pfam" id="PF00534">
    <property type="entry name" value="Glycos_transf_1"/>
    <property type="match status" value="1"/>
</dbReference>
<reference evidence="3 4" key="1">
    <citation type="submission" date="2006-02" db="EMBL/GenBank/DDBJ databases">
        <authorList>
            <person name="Pinhassi J."/>
            <person name="Pedros-Alio C."/>
            <person name="Ferriera S."/>
            <person name="Johnson J."/>
            <person name="Kravitz S."/>
            <person name="Halpern A."/>
            <person name="Remington K."/>
            <person name="Beeson K."/>
            <person name="Tran B."/>
            <person name="Rogers Y.-H."/>
            <person name="Friedman R."/>
            <person name="Venter J.C."/>
        </authorList>
    </citation>
    <scope>NUCLEOTIDE SEQUENCE [LARGE SCALE GENOMIC DNA]</scope>
    <source>
        <strain evidence="3 4">MED297</strain>
    </source>
</reference>
<feature type="domain" description="Glycosyltransferase subfamily 4-like N-terminal" evidence="2">
    <location>
        <begin position="23"/>
        <end position="178"/>
    </location>
</feature>
<evidence type="ECO:0000313" key="4">
    <source>
        <dbReference type="Proteomes" id="UP000005953"/>
    </source>
</evidence>
<feature type="domain" description="Glycosyl transferase family 1" evidence="1">
    <location>
        <begin position="192"/>
        <end position="336"/>
    </location>
</feature>
<evidence type="ECO:0000259" key="1">
    <source>
        <dbReference type="Pfam" id="PF00534"/>
    </source>
</evidence>
<dbReference type="Pfam" id="PF13439">
    <property type="entry name" value="Glyco_transf_4"/>
    <property type="match status" value="1"/>
</dbReference>
<dbReference type="GO" id="GO:1901135">
    <property type="term" value="P:carbohydrate derivative metabolic process"/>
    <property type="evidence" value="ECO:0007669"/>
    <property type="project" value="UniProtKB-ARBA"/>
</dbReference>
<evidence type="ECO:0000313" key="3">
    <source>
        <dbReference type="EMBL" id="EAR11138.1"/>
    </source>
</evidence>
<dbReference type="InterPro" id="IPR001296">
    <property type="entry name" value="Glyco_trans_1"/>
</dbReference>
<keyword evidence="3" id="KW-0808">Transferase</keyword>
<dbReference type="AlphaFoldDB" id="A4B937"/>
<gene>
    <name evidence="3" type="ORF">MED297_19662</name>
</gene>
<dbReference type="Gene3D" id="3.40.50.2000">
    <property type="entry name" value="Glycogen Phosphorylase B"/>
    <property type="match status" value="2"/>
</dbReference>
<dbReference type="GO" id="GO:0016757">
    <property type="term" value="F:glycosyltransferase activity"/>
    <property type="evidence" value="ECO:0007669"/>
    <property type="project" value="InterPro"/>
</dbReference>
<organism evidence="3 4">
    <name type="scientific">Reinekea blandensis MED297</name>
    <dbReference type="NCBI Taxonomy" id="314283"/>
    <lineage>
        <taxon>Bacteria</taxon>
        <taxon>Pseudomonadati</taxon>
        <taxon>Pseudomonadota</taxon>
        <taxon>Gammaproteobacteria</taxon>
        <taxon>Oceanospirillales</taxon>
        <taxon>Saccharospirillaceae</taxon>
        <taxon>Reinekea</taxon>
    </lineage>
</organism>
<dbReference type="PANTHER" id="PTHR12526">
    <property type="entry name" value="GLYCOSYLTRANSFERASE"/>
    <property type="match status" value="1"/>
</dbReference>
<proteinExistence type="predicted"/>
<dbReference type="RefSeq" id="WP_008044588.1">
    <property type="nucleotide sequence ID" value="NZ_CH724151.1"/>
</dbReference>
<dbReference type="OrthoDB" id="9775208at2"/>
<dbReference type="InterPro" id="IPR028098">
    <property type="entry name" value="Glyco_trans_4-like_N"/>
</dbReference>
<dbReference type="PANTHER" id="PTHR12526:SF637">
    <property type="entry name" value="GLYCOSYLTRANSFERASE EPSF-RELATED"/>
    <property type="match status" value="1"/>
</dbReference>
<protein>
    <submittedName>
        <fullName evidence="3">Glycosyltransferase</fullName>
    </submittedName>
</protein>
<dbReference type="SUPFAM" id="SSF53756">
    <property type="entry name" value="UDP-Glycosyltransferase/glycogen phosphorylase"/>
    <property type="match status" value="1"/>
</dbReference>
<dbReference type="EMBL" id="AAOE01000001">
    <property type="protein sequence ID" value="EAR11138.1"/>
    <property type="molecule type" value="Genomic_DNA"/>
</dbReference>
<name>A4B937_9GAMM</name>